<dbReference type="GO" id="GO:0005847">
    <property type="term" value="C:mRNA cleavage and polyadenylation specificity factor complex"/>
    <property type="evidence" value="ECO:0007669"/>
    <property type="project" value="InterPro"/>
</dbReference>
<evidence type="ECO:0000259" key="8">
    <source>
        <dbReference type="SMART" id="SM00849"/>
    </source>
</evidence>
<proteinExistence type="inferred from homology"/>
<dbReference type="Pfam" id="PF10996">
    <property type="entry name" value="Beta-Casp"/>
    <property type="match status" value="1"/>
</dbReference>
<keyword evidence="3 6" id="KW-0507">mRNA processing</keyword>
<dbReference type="FunFam" id="3.60.15.10:FF:000008">
    <property type="entry name" value="Cleavage and polyadenylation specificity factor subunit 2"/>
    <property type="match status" value="1"/>
</dbReference>
<feature type="region of interest" description="Disordered" evidence="7">
    <location>
        <begin position="515"/>
        <end position="540"/>
    </location>
</feature>
<dbReference type="Pfam" id="PF07521">
    <property type="entry name" value="RMMBL"/>
    <property type="match status" value="1"/>
</dbReference>
<dbReference type="Pfam" id="PF16661">
    <property type="entry name" value="Lactamase_B_6"/>
    <property type="match status" value="1"/>
</dbReference>
<dbReference type="SMART" id="SM01027">
    <property type="entry name" value="Beta-Casp"/>
    <property type="match status" value="1"/>
</dbReference>
<keyword evidence="5 6" id="KW-0539">Nucleus</keyword>
<dbReference type="SUPFAM" id="SSF56281">
    <property type="entry name" value="Metallo-hydrolase/oxidoreductase"/>
    <property type="match status" value="1"/>
</dbReference>
<feature type="compositionally biased region" description="Acidic residues" evidence="7">
    <location>
        <begin position="439"/>
        <end position="454"/>
    </location>
</feature>
<evidence type="ECO:0000256" key="2">
    <source>
        <dbReference type="ARBA" id="ARBA00010624"/>
    </source>
</evidence>
<dbReference type="GO" id="GO:0003723">
    <property type="term" value="F:RNA binding"/>
    <property type="evidence" value="ECO:0007669"/>
    <property type="project" value="UniProtKB-KW"/>
</dbReference>
<evidence type="ECO:0000313" key="10">
    <source>
        <dbReference type="EMBL" id="CAG8467764.1"/>
    </source>
</evidence>
<comment type="caution">
    <text evidence="10">The sequence shown here is derived from an EMBL/GenBank/DDBJ whole genome shotgun (WGS) entry which is preliminary data.</text>
</comment>
<dbReference type="InterPro" id="IPR011108">
    <property type="entry name" value="RMMBL"/>
</dbReference>
<reference evidence="10" key="1">
    <citation type="submission" date="2021-06" db="EMBL/GenBank/DDBJ databases">
        <authorList>
            <person name="Kallberg Y."/>
            <person name="Tangrot J."/>
            <person name="Rosling A."/>
        </authorList>
    </citation>
    <scope>NUCLEOTIDE SEQUENCE</scope>
    <source>
        <strain evidence="10">IA702</strain>
    </source>
</reference>
<feature type="domain" description="Metallo-beta-lactamase" evidence="8">
    <location>
        <begin position="14"/>
        <end position="227"/>
    </location>
</feature>
<keyword evidence="4 6" id="KW-0694">RNA-binding</keyword>
<feature type="domain" description="Beta-Casp" evidence="9">
    <location>
        <begin position="247"/>
        <end position="354"/>
    </location>
</feature>
<name>A0A9N8Z2P2_9GLOM</name>
<dbReference type="Gene3D" id="3.60.15.10">
    <property type="entry name" value="Ribonuclease Z/Hydroxyacylglutathione hydrolase-like"/>
    <property type="match status" value="1"/>
</dbReference>
<feature type="compositionally biased region" description="Basic and acidic residues" evidence="7">
    <location>
        <begin position="525"/>
        <end position="539"/>
    </location>
</feature>
<gene>
    <name evidence="10" type="ORF">POCULU_LOCUS883</name>
</gene>
<dbReference type="InterPro" id="IPR022712">
    <property type="entry name" value="Beta_Casp"/>
</dbReference>
<evidence type="ECO:0000256" key="1">
    <source>
        <dbReference type="ARBA" id="ARBA00004123"/>
    </source>
</evidence>
<comment type="subcellular location">
    <subcellularLocation>
        <location evidence="1 6">Nucleus</location>
    </subcellularLocation>
</comment>
<feature type="region of interest" description="Disordered" evidence="7">
    <location>
        <begin position="434"/>
        <end position="454"/>
    </location>
</feature>
<dbReference type="InterPro" id="IPR025069">
    <property type="entry name" value="Cpsf2_C"/>
</dbReference>
<dbReference type="Proteomes" id="UP000789572">
    <property type="component" value="Unassembled WGS sequence"/>
</dbReference>
<evidence type="ECO:0000259" key="9">
    <source>
        <dbReference type="SMART" id="SM01027"/>
    </source>
</evidence>
<evidence type="ECO:0000256" key="7">
    <source>
        <dbReference type="SAM" id="MobiDB-lite"/>
    </source>
</evidence>
<feature type="region of interest" description="Disordered" evidence="7">
    <location>
        <begin position="355"/>
        <end position="380"/>
    </location>
</feature>
<evidence type="ECO:0000256" key="3">
    <source>
        <dbReference type="ARBA" id="ARBA00022664"/>
    </source>
</evidence>
<dbReference type="InterPro" id="IPR035639">
    <property type="entry name" value="CPSF2_MBL"/>
</dbReference>
<keyword evidence="11" id="KW-1185">Reference proteome</keyword>
<dbReference type="EMBL" id="CAJVPJ010000054">
    <property type="protein sequence ID" value="CAG8467764.1"/>
    <property type="molecule type" value="Genomic_DNA"/>
</dbReference>
<evidence type="ECO:0000256" key="6">
    <source>
        <dbReference type="RuleBase" id="RU365006"/>
    </source>
</evidence>
<evidence type="ECO:0000313" key="11">
    <source>
        <dbReference type="Proteomes" id="UP000789572"/>
    </source>
</evidence>
<accession>A0A9N8Z2P2</accession>
<dbReference type="PANTHER" id="PTHR45922:SF1">
    <property type="entry name" value="CLEAVAGE AND POLYADENYLATION SPECIFICITY FACTOR SUBUNIT 2"/>
    <property type="match status" value="1"/>
</dbReference>
<dbReference type="InterPro" id="IPR036866">
    <property type="entry name" value="RibonucZ/Hydroxyglut_hydro"/>
</dbReference>
<protein>
    <recommendedName>
        <fullName evidence="6">Cleavage and polyadenylation specificity factor subunit 2</fullName>
    </recommendedName>
    <alternativeName>
        <fullName evidence="6">Cleavage and polyadenylation specificity factor 100 kDa subunit</fullName>
    </alternativeName>
</protein>
<comment type="similarity">
    <text evidence="2 6">Belongs to the metallo-beta-lactamase superfamily. RNA-metabolizing metallo-beta-lactamase-like family. CPSF2/YSH1 subfamily.</text>
</comment>
<evidence type="ECO:0000256" key="5">
    <source>
        <dbReference type="ARBA" id="ARBA00023242"/>
    </source>
</evidence>
<dbReference type="SMART" id="SM00849">
    <property type="entry name" value="Lactamase_B"/>
    <property type="match status" value="1"/>
</dbReference>
<dbReference type="CDD" id="cd16293">
    <property type="entry name" value="CPSF2-like_MBL-fold"/>
    <property type="match status" value="1"/>
</dbReference>
<dbReference type="InterPro" id="IPR001279">
    <property type="entry name" value="Metallo-B-lactamas"/>
</dbReference>
<dbReference type="AlphaFoldDB" id="A0A9N8Z2P2"/>
<dbReference type="InterPro" id="IPR027075">
    <property type="entry name" value="CPSF2"/>
</dbReference>
<organism evidence="10 11">
    <name type="scientific">Paraglomus occultum</name>
    <dbReference type="NCBI Taxonomy" id="144539"/>
    <lineage>
        <taxon>Eukaryota</taxon>
        <taxon>Fungi</taxon>
        <taxon>Fungi incertae sedis</taxon>
        <taxon>Mucoromycota</taxon>
        <taxon>Glomeromycotina</taxon>
        <taxon>Glomeromycetes</taxon>
        <taxon>Paraglomerales</taxon>
        <taxon>Paraglomeraceae</taxon>
        <taxon>Paraglomus</taxon>
    </lineage>
</organism>
<evidence type="ECO:0000256" key="4">
    <source>
        <dbReference type="ARBA" id="ARBA00022884"/>
    </source>
</evidence>
<dbReference type="GO" id="GO:0006398">
    <property type="term" value="P:mRNA 3'-end processing by stem-loop binding and cleavage"/>
    <property type="evidence" value="ECO:0007669"/>
    <property type="project" value="InterPro"/>
</dbReference>
<dbReference type="OrthoDB" id="64353at2759"/>
<dbReference type="Pfam" id="PF13299">
    <property type="entry name" value="CPSF100_C"/>
    <property type="match status" value="1"/>
</dbReference>
<dbReference type="PANTHER" id="PTHR45922">
    <property type="entry name" value="CLEAVAGE AND POLYADENYLATION SPECIFICITY FACTOR SUBUNIT 2"/>
    <property type="match status" value="1"/>
</dbReference>
<sequence length="767" mass="86501">MIVVTAISGAQNEDALCYLVEFDNEVKILLDCGWNDQFNVEDLKHLRRVAKQVDCLLLSHPDLPHLGAFPYACTNFSLNCPVYATVPVVHMGRMCLYDIYLSKTNSMEFDVFGLENVDVAFEKITPLKYSQPMALGGKCKGITITAYAAGHTIGGTIWRIKKDTEDVVYAVDYNHKKERHLDGTVMHVNGEVLDALSRPSLMITDAYNSLIIHPPRKQRESDLFEAIHSTLASSGSVLIPTDSSARVLELAYLLDQRFQNVNYPLILLTHMSYRTMQYAKSMLEWMSDAINRQFDSTRENPFEFRSLRLCHRLKDLNQYPGPKVVLASNLSLETGYAKDLLLEWGTSKLNNIDIDDVNEGQKDETKNGQLGGPKDDHQTGQMLTTGQTILLDYREKIQIYKRVPLEGSELVEYNQELQTRQQREAAQAALIARSKSIIEESDDDDASSDTSDDDEGMEELLYNQFDLYVRDATKSGGFFKQTQSYRMFPYVEKRKRFDDYGEILAPEMFEGRGRRNGSGGLGVEIEGRDGKGEQEKEDPTMVQDFDVPTKYVNYEEEIHFRCQLRFVDLEGLNDGRALKTIVPQVQPRKLIIIHASPEATSDFAQNCLVIESTTRDIYTPAVGEVLNVSAAINFYQVKLTDALVSSLKFSRFGFITYQKLDEYDLAYITGMIHLPPDSSVPVLDLVSADESTGGHLPVFIGEIKLTELKRVLQAEGIIAEFKGEGVLVCNEKVAVRKSTNGQLVIEGSLSEDYYKIRDVIYGQHAIL</sequence>